<dbReference type="Pfam" id="PF07677">
    <property type="entry name" value="A2M_recep"/>
    <property type="match status" value="1"/>
</dbReference>
<organism evidence="8 9">
    <name type="scientific">Chelonia mydas</name>
    <name type="common">Green sea-turtle</name>
    <name type="synonym">Chelonia agassizi</name>
    <dbReference type="NCBI Taxonomy" id="8469"/>
    <lineage>
        <taxon>Eukaryota</taxon>
        <taxon>Metazoa</taxon>
        <taxon>Chordata</taxon>
        <taxon>Craniata</taxon>
        <taxon>Vertebrata</taxon>
        <taxon>Euteleostomi</taxon>
        <taxon>Archelosauria</taxon>
        <taxon>Testudinata</taxon>
        <taxon>Testudines</taxon>
        <taxon>Cryptodira</taxon>
        <taxon>Durocryptodira</taxon>
        <taxon>Americhelydia</taxon>
        <taxon>Chelonioidea</taxon>
        <taxon>Cheloniidae</taxon>
        <taxon>Chelonia</taxon>
    </lineage>
</organism>
<dbReference type="Pfam" id="PF21308">
    <property type="entry name" value="C3_CUB2"/>
    <property type="match status" value="1"/>
</dbReference>
<keyword evidence="2" id="KW-0964">Secreted</keyword>
<dbReference type="PRINTS" id="PR00004">
    <property type="entry name" value="ANAPHYLATOXN"/>
</dbReference>
<dbReference type="InterPro" id="IPR036595">
    <property type="entry name" value="A-macroglobulin_rcpt-bd_sf"/>
</dbReference>
<protein>
    <submittedName>
        <fullName evidence="8">Complement C3</fullName>
    </submittedName>
</protein>
<keyword evidence="9" id="KW-1185">Reference proteome</keyword>
<evidence type="ECO:0000256" key="2">
    <source>
        <dbReference type="ARBA" id="ARBA00022525"/>
    </source>
</evidence>
<dbReference type="SMART" id="SM00822">
    <property type="entry name" value="PKS_KR"/>
    <property type="match status" value="1"/>
</dbReference>
<dbReference type="InterPro" id="IPR000020">
    <property type="entry name" value="Anaphylatoxin/fibulin"/>
</dbReference>
<dbReference type="Pfam" id="PF17790">
    <property type="entry name" value="MG1"/>
    <property type="match status" value="1"/>
</dbReference>
<dbReference type="Gene3D" id="6.20.50.160">
    <property type="match status" value="1"/>
</dbReference>
<dbReference type="PROSITE" id="PS01177">
    <property type="entry name" value="ANAPHYLATOXIN_1"/>
    <property type="match status" value="1"/>
</dbReference>
<dbReference type="STRING" id="8469.M7AT43"/>
<dbReference type="InterPro" id="IPR040839">
    <property type="entry name" value="MG4"/>
</dbReference>
<dbReference type="Gene3D" id="2.60.40.10">
    <property type="entry name" value="Immunoglobulins"/>
    <property type="match status" value="2"/>
</dbReference>
<dbReference type="GO" id="GO:0004866">
    <property type="term" value="F:endopeptidase inhibitor activity"/>
    <property type="evidence" value="ECO:0007669"/>
    <property type="project" value="InterPro"/>
</dbReference>
<dbReference type="Pfam" id="PF00207">
    <property type="entry name" value="A2M"/>
    <property type="match status" value="1"/>
</dbReference>
<dbReference type="InterPro" id="IPR008993">
    <property type="entry name" value="TIMP-like_OB-fold"/>
</dbReference>
<dbReference type="SMART" id="SM01419">
    <property type="entry name" value="Thiol-ester_cl"/>
    <property type="match status" value="1"/>
</dbReference>
<dbReference type="EMBL" id="KB583772">
    <property type="protein sequence ID" value="EMP26095.1"/>
    <property type="molecule type" value="Genomic_DNA"/>
</dbReference>
<dbReference type="PANTHER" id="PTHR11412:SF81">
    <property type="entry name" value="COMPLEMENT C3"/>
    <property type="match status" value="1"/>
</dbReference>
<dbReference type="FunFam" id="2.20.130.20:FF:000001">
    <property type="entry name" value="Complement C3"/>
    <property type="match status" value="1"/>
</dbReference>
<dbReference type="Gene3D" id="3.40.50.720">
    <property type="entry name" value="NAD(P)-binding Rossmann-like Domain"/>
    <property type="match status" value="1"/>
</dbReference>
<dbReference type="SMART" id="SM01359">
    <property type="entry name" value="A2M_N_2"/>
    <property type="match status" value="1"/>
</dbReference>
<dbReference type="Gene3D" id="2.60.40.1930">
    <property type="match status" value="3"/>
</dbReference>
<keyword evidence="3" id="KW-0560">Oxidoreductase</keyword>
<dbReference type="GO" id="GO:0006629">
    <property type="term" value="P:lipid metabolic process"/>
    <property type="evidence" value="ECO:0007669"/>
    <property type="project" value="UniProtKB-KW"/>
</dbReference>
<dbReference type="GO" id="GO:0005615">
    <property type="term" value="C:extracellular space"/>
    <property type="evidence" value="ECO:0007669"/>
    <property type="project" value="InterPro"/>
</dbReference>
<dbReference type="InterPro" id="IPR013783">
    <property type="entry name" value="Ig-like_fold"/>
</dbReference>
<dbReference type="FunFam" id="3.40.50.720:FF:000323">
    <property type="entry name" value="Estradiol 17-beta-dehydrogenase 1"/>
    <property type="match status" value="1"/>
</dbReference>
<dbReference type="GO" id="GO:0006956">
    <property type="term" value="P:complement activation"/>
    <property type="evidence" value="ECO:0007669"/>
    <property type="project" value="InterPro"/>
</dbReference>
<sequence length="1953" mass="215699">MASRPYIGQDAGQTTKYRDSPDFIGTSGHPNLPQVATEGTCTLITPSVLRVDSEEMVIVEAHGHRSPIEARITVYDFPQRKSALVSTTVSLNPGNGMMNSAKIKLLPKDAQKKQYVYIEAKSSLFTLEKVVLLSLHSGYIFIQTDKTIYTPGSTVRYRLFTVGHMLDPILKVVSVELMNPDGIIVEKNMVSSVDQGGIISRSYKIPDIVNSGVWKIVSKYEHASQEAFTAEFEVKEYVLPSFEVTLEPSQKFFLVDQNELSIDITAKFLYGKPVQGQAYALFGVMVDNEKKSIVNSLNKVPIKDGKGCAKLTKEMLRSRFPRPSELLGHSIYVTVTVLTDTGSDMVEAEKSGIHIVTSPYKILFSRSATYFKPGLPFNLVVSVVNADGSPAPQVPVRSGTGASGLTQADGTVQLAINTPADASQFSVKVETVVANLRQEHQSSAVWAMVAYRSQGGSRNYLHISVPATQLQPGNALPVSFSLRNSNAGIQGQIHYFTYLILNKGKIIQAGRQARQAGQTLVTMFLPITPDLIPSFRIVAYYHVGQKEIVADSVWLDIQDSCMGTLKVTGATEQDNDVQAPGGKMNLRVKGDPGARVGLVAVDKAVYVLNRKYKFSQAKIWDAVEKSDIGCTPGSGKDHVGVFADAGLLLQTNVGIETPQRAARQYQSQRLRKCCQDGMQENPMGYSCDRRAKYILEGGECVQAFLDCCKHIFNRPLQVHRKFLFSKHVLAASVPVMAGRSQEPVAEVAEDGEYLADEDIVSRSQFAESWLWQMELLPQEAESDGLASRTVPVYLEDSITTWEVLAVSLSRTRGICVAQPYEITVMKQFFVDLRLPYSVVRNEQVAIRAVLYNYAPRALQASCLACGSQIRVELMYNEKICSSSRRDSRFRQELVIQAGASRAVSYVIIPLELGEVEIEVTAAIHGLPIADGVKKKLRVVPEGMKIFKNIKSVLLDPTARGSASGEQLETIAPVDMSNVVPNTEPVTFISVKGDIVGDTVENSIDGANLKHLIQVPAGCGEQNMIGMTPAVIATHYLDSSQQWERLGGGALTLSDRPAQGTSSGPISDRLISGYTQQLAYRKADNSYAAFTNRPASTWLTAYVVKVFALADELIAINPEVLCGAVKWLILQTQKPDGAFQEDAPVIHGEMVGGYQGSEPDASLTAFVVIAMVEARDACQPYVESLGRSITKAGGYLARRMKDLKKPYSVAITSYALALLGHAGAGDRLMALSTGGTHWADPQSRLYSIESTSYALLALLKQKRLELTGPIVRWLTEQRYYGGGYGSTQATIMVFQALAQYQMDVSETKDTALDVSINLPGRSRPLLWRINRDNAMVARTERTKLTDGFTVSAKGHGKGTLSVMTVYYAPLTERAAACKKFDFSVSVQRAPDAKKPEGALASVFIQICMRFLGTVDSTMTILDVSMPTGFSPDMDDLDKLTNRVDKYISKFELDTDLSERGSLILYLDKVSSKETDCLKFKAHQHFEVGLIQPAAVMVYEYYSLENRCTKFYHPTQDSSLLKVLCEEDACRCMEEKCSLIKKFKQPPADISVRIEAACEAGVDYVYKAQLVKVEQNGMYNYFTMRIVQVVKEGTEQGIQGKTRRFISPVAFKATPNPPSYLIWGLSSDLWDLKTEQTDRGMSCRTVLLTGCSSGIGLALAVRLAKDELKRFRVIATMRNLDKREALEKQAGPALDKTLEIRQMDVTSEESIQRCVEGIPQRRVDVLVNNAGLGMIGPVESQSVAAMKSLFDTNFFGLVRLVREVFPDMKRRRRGHIVVMSSVLGLQGLLFNDIYCASKFAVEGFCESLALQALKFGVNISLIEPGPVVTEFERKLYEEAACMDLSAVDQETLDIFQGFYMAYSKEVFTVLGQSPDEVAEHTAKVIMAEKPPFRYQTNSLYTPMTTLKHADPTGNLPLNTFHQMIFQHDRLFKASLSLLKMLQWRKRRDVSYNKSP</sequence>
<dbReference type="GO" id="GO:0006954">
    <property type="term" value="P:inflammatory response"/>
    <property type="evidence" value="ECO:0007669"/>
    <property type="project" value="InterPro"/>
</dbReference>
<dbReference type="Pfam" id="PF17791">
    <property type="entry name" value="MG3"/>
    <property type="match status" value="1"/>
</dbReference>
<dbReference type="CDD" id="cd02896">
    <property type="entry name" value="complement_C3_C4_C5"/>
    <property type="match status" value="1"/>
</dbReference>
<dbReference type="InterPro" id="IPR050473">
    <property type="entry name" value="A2M/Complement_sys"/>
</dbReference>
<keyword evidence="5" id="KW-1015">Disulfide bond</keyword>
<dbReference type="Pfam" id="PF07703">
    <property type="entry name" value="A2M_BRD"/>
    <property type="match status" value="1"/>
</dbReference>
<dbReference type="InterPro" id="IPR011626">
    <property type="entry name" value="Alpha-macroglobulin_TED"/>
</dbReference>
<dbReference type="Gene3D" id="1.50.10.20">
    <property type="match status" value="1"/>
</dbReference>
<dbReference type="SUPFAM" id="SSF48239">
    <property type="entry name" value="Terpenoid cyclases/Protein prenyltransferases"/>
    <property type="match status" value="1"/>
</dbReference>
<dbReference type="PROSITE" id="PS01178">
    <property type="entry name" value="ANAPHYLATOXIN_2"/>
    <property type="match status" value="1"/>
</dbReference>
<dbReference type="SMART" id="SM01361">
    <property type="entry name" value="A2M_recep"/>
    <property type="match status" value="1"/>
</dbReference>
<dbReference type="InterPro" id="IPR011625">
    <property type="entry name" value="A2M_N_BRD"/>
</dbReference>
<dbReference type="InterPro" id="IPR002347">
    <property type="entry name" value="SDR_fam"/>
</dbReference>
<dbReference type="InterPro" id="IPR009048">
    <property type="entry name" value="A-macroglobulin_rcpt-bd"/>
</dbReference>
<dbReference type="Gene3D" id="2.60.40.690">
    <property type="entry name" value="Alpha-macroglobulin, receptor-binding domain"/>
    <property type="match status" value="1"/>
</dbReference>
<dbReference type="Proteomes" id="UP000031443">
    <property type="component" value="Unassembled WGS sequence"/>
</dbReference>
<dbReference type="InterPro" id="IPR041555">
    <property type="entry name" value="MG3"/>
</dbReference>
<dbReference type="SUPFAM" id="SSF51735">
    <property type="entry name" value="NAD(P)-binding Rossmann-fold domains"/>
    <property type="match status" value="1"/>
</dbReference>
<dbReference type="InterPro" id="IPR020904">
    <property type="entry name" value="Sc_DH/Rdtase_CS"/>
</dbReference>
<dbReference type="InterPro" id="IPR036291">
    <property type="entry name" value="NAD(P)-bd_dom_sf"/>
</dbReference>
<evidence type="ECO:0000313" key="8">
    <source>
        <dbReference type="EMBL" id="EMP26095.1"/>
    </source>
</evidence>
<dbReference type="Gene3D" id="2.60.120.1540">
    <property type="match status" value="1"/>
</dbReference>
<feature type="region of interest" description="Disordered" evidence="6">
    <location>
        <begin position="1"/>
        <end position="23"/>
    </location>
</feature>
<evidence type="ECO:0000256" key="5">
    <source>
        <dbReference type="ARBA" id="ARBA00023157"/>
    </source>
</evidence>
<dbReference type="InterPro" id="IPR047565">
    <property type="entry name" value="Alpha-macroglob_thiol-ester_cl"/>
</dbReference>
<dbReference type="Gene3D" id="2.20.130.20">
    <property type="match status" value="1"/>
</dbReference>
<dbReference type="InterPro" id="IPR041425">
    <property type="entry name" value="C3/4/5_MG1"/>
</dbReference>
<dbReference type="SUPFAM" id="SSF49410">
    <property type="entry name" value="Alpha-macroglobulin receptor domain"/>
    <property type="match status" value="1"/>
</dbReference>
<dbReference type="SUPFAM" id="SSF50242">
    <property type="entry name" value="TIMP-like"/>
    <property type="match status" value="1"/>
</dbReference>
<dbReference type="Gene3D" id="2.60.40.1940">
    <property type="match status" value="1"/>
</dbReference>
<dbReference type="Gene3D" id="2.40.50.120">
    <property type="match status" value="1"/>
</dbReference>
<comment type="subcellular location">
    <subcellularLocation>
        <location evidence="1">Secreted</location>
    </subcellularLocation>
</comment>
<gene>
    <name evidence="8" type="ORF">UY3_16817</name>
</gene>
<dbReference type="Gene3D" id="1.20.91.20">
    <property type="entry name" value="Anaphylotoxins (complement system)"/>
    <property type="match status" value="1"/>
</dbReference>
<evidence type="ECO:0000256" key="3">
    <source>
        <dbReference type="ARBA" id="ARBA00023002"/>
    </source>
</evidence>
<dbReference type="SMART" id="SM00104">
    <property type="entry name" value="ANATO"/>
    <property type="match status" value="1"/>
</dbReference>
<dbReference type="eggNOG" id="KOG1366">
    <property type="taxonomic scope" value="Eukaryota"/>
</dbReference>
<dbReference type="InterPro" id="IPR048848">
    <property type="entry name" value="C3_CUB2"/>
</dbReference>
<evidence type="ECO:0000256" key="6">
    <source>
        <dbReference type="SAM" id="MobiDB-lite"/>
    </source>
</evidence>
<dbReference type="InterPro" id="IPR057326">
    <property type="entry name" value="KR_dom"/>
</dbReference>
<dbReference type="GO" id="GO:0016491">
    <property type="term" value="F:oxidoreductase activity"/>
    <property type="evidence" value="ECO:0007669"/>
    <property type="project" value="UniProtKB-KW"/>
</dbReference>
<dbReference type="Pfam" id="PF01759">
    <property type="entry name" value="NTR"/>
    <property type="match status" value="1"/>
</dbReference>
<dbReference type="Pfam" id="PF17789">
    <property type="entry name" value="MG4"/>
    <property type="match status" value="1"/>
</dbReference>
<dbReference type="Pfam" id="PF01821">
    <property type="entry name" value="ANATO"/>
    <property type="match status" value="1"/>
</dbReference>
<dbReference type="InterPro" id="IPR002890">
    <property type="entry name" value="MG2"/>
</dbReference>
<dbReference type="InterPro" id="IPR018081">
    <property type="entry name" value="Anaphylatoxin_comp_syst"/>
</dbReference>
<keyword evidence="4" id="KW-0443">Lipid metabolism</keyword>
<dbReference type="InterPro" id="IPR019742">
    <property type="entry name" value="MacrogloblnA2_CS"/>
</dbReference>
<dbReference type="FunFam" id="2.60.40.10:FF:000155">
    <property type="entry name" value="complement C3 isoform X1"/>
    <property type="match status" value="1"/>
</dbReference>
<dbReference type="PRINTS" id="PR00081">
    <property type="entry name" value="GDHRDH"/>
</dbReference>
<accession>M7AT43</accession>
<dbReference type="Pfam" id="PF00106">
    <property type="entry name" value="adh_short"/>
    <property type="match status" value="1"/>
</dbReference>
<dbReference type="Pfam" id="PF01835">
    <property type="entry name" value="MG2"/>
    <property type="match status" value="1"/>
</dbReference>
<dbReference type="InterPro" id="IPR008930">
    <property type="entry name" value="Terpenoid_cyclase/PrenylTrfase"/>
</dbReference>
<dbReference type="CDD" id="cd00017">
    <property type="entry name" value="ANATO"/>
    <property type="match status" value="1"/>
</dbReference>
<dbReference type="FunFam" id="2.60.40.1930:FF:000006">
    <property type="entry name" value="Complement C3"/>
    <property type="match status" value="1"/>
</dbReference>
<evidence type="ECO:0000313" key="9">
    <source>
        <dbReference type="Proteomes" id="UP000031443"/>
    </source>
</evidence>
<reference evidence="9" key="1">
    <citation type="journal article" date="2013" name="Nat. Genet.">
        <title>The draft genomes of soft-shell turtle and green sea turtle yield insights into the development and evolution of the turtle-specific body plan.</title>
        <authorList>
            <person name="Wang Z."/>
            <person name="Pascual-Anaya J."/>
            <person name="Zadissa A."/>
            <person name="Li W."/>
            <person name="Niimura Y."/>
            <person name="Huang Z."/>
            <person name="Li C."/>
            <person name="White S."/>
            <person name="Xiong Z."/>
            <person name="Fang D."/>
            <person name="Wang B."/>
            <person name="Ming Y."/>
            <person name="Chen Y."/>
            <person name="Zheng Y."/>
            <person name="Kuraku S."/>
            <person name="Pignatelli M."/>
            <person name="Herrero J."/>
            <person name="Beal K."/>
            <person name="Nozawa M."/>
            <person name="Li Q."/>
            <person name="Wang J."/>
            <person name="Zhang H."/>
            <person name="Yu L."/>
            <person name="Shigenobu S."/>
            <person name="Wang J."/>
            <person name="Liu J."/>
            <person name="Flicek P."/>
            <person name="Searle S."/>
            <person name="Wang J."/>
            <person name="Kuratani S."/>
            <person name="Yin Y."/>
            <person name="Aken B."/>
            <person name="Zhang G."/>
            <person name="Irie N."/>
        </authorList>
    </citation>
    <scope>NUCLEOTIDE SEQUENCE [LARGE SCALE GENOMIC DNA]</scope>
</reference>
<name>M7AT43_CHEMY</name>
<dbReference type="Pfam" id="PF07678">
    <property type="entry name" value="TED_complement"/>
    <property type="match status" value="1"/>
</dbReference>
<dbReference type="SUPFAM" id="SSF47686">
    <property type="entry name" value="Anaphylotoxins (complement system)"/>
    <property type="match status" value="1"/>
</dbReference>
<evidence type="ECO:0000256" key="4">
    <source>
        <dbReference type="ARBA" id="ARBA00023098"/>
    </source>
</evidence>
<dbReference type="FunFam" id="2.60.40.1930:FF:000008">
    <property type="entry name" value="Complement C3"/>
    <property type="match status" value="1"/>
</dbReference>
<dbReference type="InterPro" id="IPR001599">
    <property type="entry name" value="Macroglobln_a2"/>
</dbReference>
<dbReference type="FunFam" id="2.60.40.1940:FF:000001">
    <property type="entry name" value="Complement component C3"/>
    <property type="match status" value="1"/>
</dbReference>
<proteinExistence type="predicted"/>
<evidence type="ECO:0000259" key="7">
    <source>
        <dbReference type="PROSITE" id="PS01178"/>
    </source>
</evidence>
<dbReference type="PROSITE" id="PS00061">
    <property type="entry name" value="ADH_SHORT"/>
    <property type="match status" value="1"/>
</dbReference>
<evidence type="ECO:0000256" key="1">
    <source>
        <dbReference type="ARBA" id="ARBA00004613"/>
    </source>
</evidence>
<dbReference type="PANTHER" id="PTHR11412">
    <property type="entry name" value="MACROGLOBULIN / COMPLEMENT"/>
    <property type="match status" value="1"/>
</dbReference>
<dbReference type="InterPro" id="IPR001840">
    <property type="entry name" value="Anaphylatoxn_comp_syst_dom"/>
</dbReference>
<dbReference type="SMART" id="SM01360">
    <property type="entry name" value="A2M"/>
    <property type="match status" value="1"/>
</dbReference>
<dbReference type="InterPro" id="IPR018933">
    <property type="entry name" value="Netrin_module_non-TIMP"/>
</dbReference>
<dbReference type="SMART" id="SM00643">
    <property type="entry name" value="C345C"/>
    <property type="match status" value="1"/>
</dbReference>
<dbReference type="PROSITE" id="PS00477">
    <property type="entry name" value="ALPHA_2_MACROGLOBULIN"/>
    <property type="match status" value="1"/>
</dbReference>
<feature type="domain" description="Anaphylatoxin-like" evidence="7">
    <location>
        <begin position="673"/>
        <end position="708"/>
    </location>
</feature>
<dbReference type="PRINTS" id="PR00080">
    <property type="entry name" value="SDRFAMILY"/>
</dbReference>